<dbReference type="EMBL" id="MU801975">
    <property type="protein sequence ID" value="KAJ3984939.1"/>
    <property type="molecule type" value="Genomic_DNA"/>
</dbReference>
<dbReference type="AlphaFoldDB" id="A0AA38UTA6"/>
<reference evidence="2" key="1">
    <citation type="submission" date="2022-08" db="EMBL/GenBank/DDBJ databases">
        <authorList>
            <consortium name="DOE Joint Genome Institute"/>
            <person name="Min B."/>
            <person name="Riley R."/>
            <person name="Sierra-Patev S."/>
            <person name="Naranjo-Ortiz M."/>
            <person name="Looney B."/>
            <person name="Konkel Z."/>
            <person name="Slot J.C."/>
            <person name="Sakamoto Y."/>
            <person name="Steenwyk J.L."/>
            <person name="Rokas A."/>
            <person name="Carro J."/>
            <person name="Camarero S."/>
            <person name="Ferreira P."/>
            <person name="Molpeceres G."/>
            <person name="Ruiz-Duenas F.J."/>
            <person name="Serrano A."/>
            <person name="Henrissat B."/>
            <person name="Drula E."/>
            <person name="Hughes K.W."/>
            <person name="Mata J.L."/>
            <person name="Ishikawa N.K."/>
            <person name="Vargas-Isla R."/>
            <person name="Ushijima S."/>
            <person name="Smith C.A."/>
            <person name="Ahrendt S."/>
            <person name="Andreopoulos W."/>
            <person name="He G."/>
            <person name="Labutti K."/>
            <person name="Lipzen A."/>
            <person name="Ng V."/>
            <person name="Sandor L."/>
            <person name="Barry K."/>
            <person name="Martinez A.T."/>
            <person name="Xiao Y."/>
            <person name="Gibbons J.G."/>
            <person name="Terashima K."/>
            <person name="Hibbett D.S."/>
            <person name="Grigoriev I.V."/>
        </authorList>
    </citation>
    <scope>NUCLEOTIDE SEQUENCE</scope>
    <source>
        <strain evidence="2">TFB7829</strain>
    </source>
</reference>
<accession>A0AA38UTA6</accession>
<keyword evidence="1" id="KW-1133">Transmembrane helix</keyword>
<keyword evidence="1" id="KW-0472">Membrane</keyword>
<organism evidence="2 3">
    <name type="scientific">Lentinula detonsa</name>
    <dbReference type="NCBI Taxonomy" id="2804962"/>
    <lineage>
        <taxon>Eukaryota</taxon>
        <taxon>Fungi</taxon>
        <taxon>Dikarya</taxon>
        <taxon>Basidiomycota</taxon>
        <taxon>Agaricomycotina</taxon>
        <taxon>Agaricomycetes</taxon>
        <taxon>Agaricomycetidae</taxon>
        <taxon>Agaricales</taxon>
        <taxon>Marasmiineae</taxon>
        <taxon>Omphalotaceae</taxon>
        <taxon>Lentinula</taxon>
    </lineage>
</organism>
<evidence type="ECO:0000256" key="1">
    <source>
        <dbReference type="SAM" id="Phobius"/>
    </source>
</evidence>
<sequence>MLEGTLKITCNCKVFANSALPITLLLHLSSTIACKALCFLSPRIIVLASHVAPFLHIIIVLRIPAHLLACFYYCNSR</sequence>
<evidence type="ECO:0000313" key="2">
    <source>
        <dbReference type="EMBL" id="KAJ3984939.1"/>
    </source>
</evidence>
<comment type="caution">
    <text evidence="2">The sequence shown here is derived from an EMBL/GenBank/DDBJ whole genome shotgun (WGS) entry which is preliminary data.</text>
</comment>
<dbReference type="PROSITE" id="PS51257">
    <property type="entry name" value="PROKAR_LIPOPROTEIN"/>
    <property type="match status" value="1"/>
</dbReference>
<proteinExistence type="predicted"/>
<feature type="transmembrane region" description="Helical" evidence="1">
    <location>
        <begin position="20"/>
        <end position="42"/>
    </location>
</feature>
<dbReference type="Proteomes" id="UP001163850">
    <property type="component" value="Unassembled WGS sequence"/>
</dbReference>
<protein>
    <submittedName>
        <fullName evidence="2">Uncharacterized protein</fullName>
    </submittedName>
</protein>
<name>A0AA38UTA6_9AGAR</name>
<feature type="transmembrane region" description="Helical" evidence="1">
    <location>
        <begin position="54"/>
        <end position="74"/>
    </location>
</feature>
<evidence type="ECO:0000313" key="3">
    <source>
        <dbReference type="Proteomes" id="UP001163850"/>
    </source>
</evidence>
<keyword evidence="1" id="KW-0812">Transmembrane</keyword>
<gene>
    <name evidence="2" type="ORF">F5890DRAFT_1513872</name>
</gene>